<name>A0A4R6GW50_9BACT</name>
<accession>A0A4R6GW50</accession>
<evidence type="ECO:0008006" key="3">
    <source>
        <dbReference type="Google" id="ProtNLM"/>
    </source>
</evidence>
<dbReference type="RefSeq" id="WP_133465938.1">
    <property type="nucleotide sequence ID" value="NZ_SNWI01000007.1"/>
</dbReference>
<dbReference type="AlphaFoldDB" id="A0A4R6GW50"/>
<proteinExistence type="predicted"/>
<dbReference type="EMBL" id="SNWI01000007">
    <property type="protein sequence ID" value="TDN99150.1"/>
    <property type="molecule type" value="Genomic_DNA"/>
</dbReference>
<comment type="caution">
    <text evidence="1">The sequence shown here is derived from an EMBL/GenBank/DDBJ whole genome shotgun (WGS) entry which is preliminary data.</text>
</comment>
<evidence type="ECO:0000313" key="2">
    <source>
        <dbReference type="Proteomes" id="UP000294848"/>
    </source>
</evidence>
<dbReference type="Proteomes" id="UP000294848">
    <property type="component" value="Unassembled WGS sequence"/>
</dbReference>
<gene>
    <name evidence="1" type="ORF">DET52_107282</name>
</gene>
<sequence length="325" mass="37348">MRFTRFILALIVFLGMPDDATSQTFGDIQTYSTPILLNPSYSGATGGDRLMVSLVGTRRKDTQSYMRFISHDFFKKKRSLGLSYIGGIHMDYTQNIYAPFFRLAAAKYYPKENKRYIIPSIMLGMQQPSKEFSLFIFDRFLGPGDHPDNNAPPGFSLYRTTEFVGGAGILFADFDGSVGLTANFRRSYKKNPYTDEFDASSYQVLIHAEKIFNYYKRDLLTKKYLIRPRAIAHLSDSTMQFFGEVMVQRKQFEIGLGSVYNIDTNNYRVSLNLGYDFKYFKLHYLGSILSQSGDWIYPMHNLSISVVFPELKRYGIPVPPLIRNL</sequence>
<evidence type="ECO:0000313" key="1">
    <source>
        <dbReference type="EMBL" id="TDN99150.1"/>
    </source>
</evidence>
<organism evidence="1 2">
    <name type="scientific">Sunxiuqinia elliptica</name>
    <dbReference type="NCBI Taxonomy" id="655355"/>
    <lineage>
        <taxon>Bacteria</taxon>
        <taxon>Pseudomonadati</taxon>
        <taxon>Bacteroidota</taxon>
        <taxon>Bacteroidia</taxon>
        <taxon>Marinilabiliales</taxon>
        <taxon>Prolixibacteraceae</taxon>
        <taxon>Sunxiuqinia</taxon>
    </lineage>
</organism>
<protein>
    <recommendedName>
        <fullName evidence="3">Type IX secretion system membrane protein PorP/SprF</fullName>
    </recommendedName>
</protein>
<reference evidence="1 2" key="1">
    <citation type="submission" date="2019-03" db="EMBL/GenBank/DDBJ databases">
        <title>Freshwater and sediment microbial communities from various areas in North America, analyzing microbe dynamics in response to fracking.</title>
        <authorList>
            <person name="Lamendella R."/>
        </authorList>
    </citation>
    <scope>NUCLEOTIDE SEQUENCE [LARGE SCALE GENOMIC DNA]</scope>
    <source>
        <strain evidence="1 2">114D</strain>
    </source>
</reference>
<dbReference type="OrthoDB" id="9937160at2"/>